<feature type="domain" description="NADH:flavin oxidoreductase/NADH oxidase N-terminal" evidence="3">
    <location>
        <begin position="7"/>
        <end position="395"/>
    </location>
</feature>
<dbReference type="CDD" id="cd02803">
    <property type="entry name" value="OYE_like_FMN_family"/>
    <property type="match status" value="1"/>
</dbReference>
<dbReference type="AlphaFoldDB" id="A0A1J4JGK8"/>
<proteinExistence type="predicted"/>
<dbReference type="Proteomes" id="UP000179807">
    <property type="component" value="Unassembled WGS sequence"/>
</dbReference>
<dbReference type="VEuPathDB" id="TrichDB:TRFO_09986"/>
<dbReference type="GO" id="GO:0010181">
    <property type="term" value="F:FMN binding"/>
    <property type="evidence" value="ECO:0007669"/>
    <property type="project" value="InterPro"/>
</dbReference>
<dbReference type="OrthoDB" id="72788at2759"/>
<sequence>MSLRCRSLFSPLQVGPMHIKNRFMRSATCEQMSERDGRPSRQLFDVMSDLIDGDVGLIIPGSMYTLETGKISHKQSGLTSKEMAEDWRPVISYAHQNDAKVMFQLSHGGFLSLSQRVEVKKIKKDKQKKKYFMNSNDQNTSQKVFIQNDNSNNVNDIGKVGELNEITTRNIFRGYNKIFSYIKNLKQSEIEDIISSFANAAKLAESVGADGVQIHASHGYLLSEFLAPISNFRTDEFGRTLGNKTKIIREIVDAIRQSTKPSFSVSIKIGTMFGISQKKLSQIISKHLNNGIDFYEISTGYLNPLSTIRVQPTKFNVRGIAQRIINPWPFYEEYCVDAAKYVKKKSPEKIIASVGGWRDSKSMEKAISRGKIDLISMSRPFIREPNLVRKIKDGKSRHAKCKNCGKCMLDHGNNRLGVHCYFP</sequence>
<comment type="caution">
    <text evidence="4">The sequence shown here is derived from an EMBL/GenBank/DDBJ whole genome shotgun (WGS) entry which is preliminary data.</text>
</comment>
<dbReference type="InterPro" id="IPR051799">
    <property type="entry name" value="NADH_flavin_oxidoreductase"/>
</dbReference>
<dbReference type="EMBL" id="MLAK01001182">
    <property type="protein sequence ID" value="OHS96340.1"/>
    <property type="molecule type" value="Genomic_DNA"/>
</dbReference>
<evidence type="ECO:0000256" key="1">
    <source>
        <dbReference type="ARBA" id="ARBA00022630"/>
    </source>
</evidence>
<dbReference type="Gene3D" id="3.20.20.70">
    <property type="entry name" value="Aldolase class I"/>
    <property type="match status" value="1"/>
</dbReference>
<dbReference type="GO" id="GO:0016491">
    <property type="term" value="F:oxidoreductase activity"/>
    <property type="evidence" value="ECO:0007669"/>
    <property type="project" value="UniProtKB-KW"/>
</dbReference>
<dbReference type="GeneID" id="94829885"/>
<organism evidence="4 5">
    <name type="scientific">Tritrichomonas foetus</name>
    <dbReference type="NCBI Taxonomy" id="1144522"/>
    <lineage>
        <taxon>Eukaryota</taxon>
        <taxon>Metamonada</taxon>
        <taxon>Parabasalia</taxon>
        <taxon>Tritrichomonadida</taxon>
        <taxon>Tritrichomonadidae</taxon>
        <taxon>Tritrichomonas</taxon>
    </lineage>
</organism>
<gene>
    <name evidence="4" type="ORF">TRFO_09986</name>
</gene>
<dbReference type="InterPro" id="IPR013785">
    <property type="entry name" value="Aldolase_TIM"/>
</dbReference>
<dbReference type="RefSeq" id="XP_068349477.1">
    <property type="nucleotide sequence ID" value="XM_068495181.1"/>
</dbReference>
<evidence type="ECO:0000256" key="2">
    <source>
        <dbReference type="ARBA" id="ARBA00023002"/>
    </source>
</evidence>
<evidence type="ECO:0000259" key="3">
    <source>
        <dbReference type="Pfam" id="PF00724"/>
    </source>
</evidence>
<accession>A0A1J4JGK8</accession>
<dbReference type="Pfam" id="PF00724">
    <property type="entry name" value="Oxidored_FMN"/>
    <property type="match status" value="1"/>
</dbReference>
<name>A0A1J4JGK8_9EUKA</name>
<keyword evidence="2" id="KW-0560">Oxidoreductase</keyword>
<protein>
    <submittedName>
        <fullName evidence="4">Oxidoreductase, FAD/FMN-binding family protein</fullName>
    </submittedName>
</protein>
<reference evidence="4" key="1">
    <citation type="submission" date="2016-10" db="EMBL/GenBank/DDBJ databases">
        <authorList>
            <person name="Benchimol M."/>
            <person name="Almeida L.G."/>
            <person name="Vasconcelos A.T."/>
            <person name="Perreira-Neves A."/>
            <person name="Rosa I.A."/>
            <person name="Tasca T."/>
            <person name="Bogo M.R."/>
            <person name="de Souza W."/>
        </authorList>
    </citation>
    <scope>NUCLEOTIDE SEQUENCE [LARGE SCALE GENOMIC DNA]</scope>
    <source>
        <strain evidence="4">K</strain>
    </source>
</reference>
<keyword evidence="5" id="KW-1185">Reference proteome</keyword>
<dbReference type="InterPro" id="IPR001155">
    <property type="entry name" value="OxRdtase_FMN_N"/>
</dbReference>
<keyword evidence="1" id="KW-0285">Flavoprotein</keyword>
<dbReference type="PANTHER" id="PTHR43656:SF2">
    <property type="entry name" value="BINDING OXIDOREDUCTASE, PUTATIVE (AFU_ORTHOLOGUE AFUA_2G08260)-RELATED"/>
    <property type="match status" value="1"/>
</dbReference>
<dbReference type="PANTHER" id="PTHR43656">
    <property type="entry name" value="BINDING OXIDOREDUCTASE, PUTATIVE (AFU_ORTHOLOGUE AFUA_2G08260)-RELATED"/>
    <property type="match status" value="1"/>
</dbReference>
<evidence type="ECO:0000313" key="5">
    <source>
        <dbReference type="Proteomes" id="UP000179807"/>
    </source>
</evidence>
<evidence type="ECO:0000313" key="4">
    <source>
        <dbReference type="EMBL" id="OHS96340.1"/>
    </source>
</evidence>
<dbReference type="SUPFAM" id="SSF51395">
    <property type="entry name" value="FMN-linked oxidoreductases"/>
    <property type="match status" value="1"/>
</dbReference>